<keyword evidence="4 7" id="KW-1133">Transmembrane helix</keyword>
<dbReference type="GO" id="GO:0033573">
    <property type="term" value="C:high-affinity iron permease complex"/>
    <property type="evidence" value="ECO:0007669"/>
    <property type="project" value="InterPro"/>
</dbReference>
<dbReference type="Pfam" id="PF03239">
    <property type="entry name" value="FTR1"/>
    <property type="match status" value="1"/>
</dbReference>
<dbReference type="GO" id="GO:0015093">
    <property type="term" value="F:ferrous iron transmembrane transporter activity"/>
    <property type="evidence" value="ECO:0007669"/>
    <property type="project" value="TreeGrafter"/>
</dbReference>
<proteinExistence type="inferred from homology"/>
<sequence>MGVHTTRAPDYDQKGFDVVRISSAIARPTFLAGKVVLIIGAIAVAALLIWQGITASGNPDPTAAHITPEAAIVNTGILVFREGLECILVLMAITASMMGKNQGYRKPIAMGSAMGFGAVVLTWFAVVGILSALSNNLPALDIQAATGLLAIIVLLVIMNWFFHKIYWTGWISMHNKRKKELLSQKNEEGHSQSRLMSGLILLGFASVYREGFEVVLFLQTLRLQVGSLIVLYGVLIGLVLTGIVGALTFVVHHRLPYKKMLVLTGVMLGAVLLVMVGEQAQEMQLAHWISTTPLNLPIPGWMGLWFAVFPTVETLVAQALAAILVIGSYFLARYQTVLLPRKRGERPAERPETPPARVAEPVS</sequence>
<evidence type="ECO:0000256" key="4">
    <source>
        <dbReference type="ARBA" id="ARBA00022989"/>
    </source>
</evidence>
<comment type="caution">
    <text evidence="8">The sequence shown here is derived from an EMBL/GenBank/DDBJ whole genome shotgun (WGS) entry which is preliminary data.</text>
</comment>
<dbReference type="OrthoDB" id="8215804at2"/>
<evidence type="ECO:0000256" key="3">
    <source>
        <dbReference type="ARBA" id="ARBA00022692"/>
    </source>
</evidence>
<feature type="transmembrane region" description="Helical" evidence="7">
    <location>
        <begin position="229"/>
        <end position="251"/>
    </location>
</feature>
<evidence type="ECO:0008006" key="10">
    <source>
        <dbReference type="Google" id="ProtNLM"/>
    </source>
</evidence>
<protein>
    <recommendedName>
        <fullName evidence="10">Iron permease</fullName>
    </recommendedName>
</protein>
<organism evidence="8 9">
    <name type="scientific">Dictyobacter aurantiacus</name>
    <dbReference type="NCBI Taxonomy" id="1936993"/>
    <lineage>
        <taxon>Bacteria</taxon>
        <taxon>Bacillati</taxon>
        <taxon>Chloroflexota</taxon>
        <taxon>Ktedonobacteria</taxon>
        <taxon>Ktedonobacterales</taxon>
        <taxon>Dictyobacteraceae</taxon>
        <taxon>Dictyobacter</taxon>
    </lineage>
</organism>
<dbReference type="AlphaFoldDB" id="A0A401ZJG9"/>
<evidence type="ECO:0000256" key="6">
    <source>
        <dbReference type="SAM" id="MobiDB-lite"/>
    </source>
</evidence>
<evidence type="ECO:0000313" key="9">
    <source>
        <dbReference type="Proteomes" id="UP000287224"/>
    </source>
</evidence>
<keyword evidence="9" id="KW-1185">Reference proteome</keyword>
<feature type="transmembrane region" description="Helical" evidence="7">
    <location>
        <begin position="113"/>
        <end position="133"/>
    </location>
</feature>
<feature type="transmembrane region" description="Helical" evidence="7">
    <location>
        <begin position="145"/>
        <end position="171"/>
    </location>
</feature>
<evidence type="ECO:0000256" key="5">
    <source>
        <dbReference type="ARBA" id="ARBA00023136"/>
    </source>
</evidence>
<feature type="transmembrane region" description="Helical" evidence="7">
    <location>
        <begin position="30"/>
        <end position="50"/>
    </location>
</feature>
<feature type="transmembrane region" description="Helical" evidence="7">
    <location>
        <begin position="260"/>
        <end position="277"/>
    </location>
</feature>
<evidence type="ECO:0000256" key="1">
    <source>
        <dbReference type="ARBA" id="ARBA00004141"/>
    </source>
</evidence>
<feature type="transmembrane region" description="Helical" evidence="7">
    <location>
        <begin position="70"/>
        <end position="93"/>
    </location>
</feature>
<name>A0A401ZJG9_9CHLR</name>
<gene>
    <name evidence="8" type="ORF">KDAU_43300</name>
</gene>
<dbReference type="PANTHER" id="PTHR31632:SF2">
    <property type="entry name" value="PLASMA MEMBRANE IRON PERMEASE"/>
    <property type="match status" value="1"/>
</dbReference>
<dbReference type="InterPro" id="IPR004923">
    <property type="entry name" value="FTR1/Fip1/EfeU"/>
</dbReference>
<keyword evidence="3 7" id="KW-0812">Transmembrane</keyword>
<reference evidence="9" key="1">
    <citation type="submission" date="2018-12" db="EMBL/GenBank/DDBJ databases">
        <title>Tengunoibacter tsumagoiensis gen. nov., sp. nov., Dictyobacter kobayashii sp. nov., D. alpinus sp. nov., and D. joshuensis sp. nov. and description of Dictyobacteraceae fam. nov. within the order Ktedonobacterales isolated from Tengu-no-mugimeshi.</title>
        <authorList>
            <person name="Wang C.M."/>
            <person name="Zheng Y."/>
            <person name="Sakai Y."/>
            <person name="Toyoda A."/>
            <person name="Minakuchi Y."/>
            <person name="Abe K."/>
            <person name="Yokota A."/>
            <person name="Yabe S."/>
        </authorList>
    </citation>
    <scope>NUCLEOTIDE SEQUENCE [LARGE SCALE GENOMIC DNA]</scope>
    <source>
        <strain evidence="9">S-27</strain>
    </source>
</reference>
<evidence type="ECO:0000256" key="2">
    <source>
        <dbReference type="ARBA" id="ARBA00008333"/>
    </source>
</evidence>
<keyword evidence="5 7" id="KW-0472">Membrane</keyword>
<feature type="transmembrane region" description="Helical" evidence="7">
    <location>
        <begin position="304"/>
        <end position="332"/>
    </location>
</feature>
<dbReference type="RefSeq" id="WP_126597919.1">
    <property type="nucleotide sequence ID" value="NZ_BIFQ01000001.1"/>
</dbReference>
<evidence type="ECO:0000256" key="7">
    <source>
        <dbReference type="SAM" id="Phobius"/>
    </source>
</evidence>
<comment type="similarity">
    <text evidence="2">Belongs to the oxidase-dependent Fe transporter (OFeT) (TC 9.A.10.1) family.</text>
</comment>
<comment type="subcellular location">
    <subcellularLocation>
        <location evidence="1">Membrane</location>
        <topology evidence="1">Multi-pass membrane protein</topology>
    </subcellularLocation>
</comment>
<evidence type="ECO:0000313" key="8">
    <source>
        <dbReference type="EMBL" id="GCE07001.1"/>
    </source>
</evidence>
<feature type="region of interest" description="Disordered" evidence="6">
    <location>
        <begin position="343"/>
        <end position="363"/>
    </location>
</feature>
<dbReference type="EMBL" id="BIFQ01000001">
    <property type="protein sequence ID" value="GCE07001.1"/>
    <property type="molecule type" value="Genomic_DNA"/>
</dbReference>
<dbReference type="Proteomes" id="UP000287224">
    <property type="component" value="Unassembled WGS sequence"/>
</dbReference>
<dbReference type="PANTHER" id="PTHR31632">
    <property type="entry name" value="IRON TRANSPORTER FTH1"/>
    <property type="match status" value="1"/>
</dbReference>
<accession>A0A401ZJG9</accession>